<feature type="compositionally biased region" description="Low complexity" evidence="1">
    <location>
        <begin position="102"/>
        <end position="117"/>
    </location>
</feature>
<dbReference type="HOGENOM" id="CLU_163183_0_0_4"/>
<dbReference type="AlphaFoldDB" id="A1VKH7"/>
<accession>A1VKH7</accession>
<evidence type="ECO:0000256" key="1">
    <source>
        <dbReference type="SAM" id="MobiDB-lite"/>
    </source>
</evidence>
<evidence type="ECO:0000313" key="4">
    <source>
        <dbReference type="Proteomes" id="UP000000644"/>
    </source>
</evidence>
<dbReference type="EMBL" id="CP000529">
    <property type="protein sequence ID" value="ABM36155.1"/>
    <property type="molecule type" value="Genomic_DNA"/>
</dbReference>
<dbReference type="STRING" id="365044.Pnap_0838"/>
<proteinExistence type="predicted"/>
<sequence>MTLKKLLTTGLLLGGCALAAARLPPPSPEAKAKSDEAAARAAWAGKVDAYQLCQSQDRAAASYFKSAQAAAKEVKPATATPPCTDPGVFAYTPAEAAKPLEASGAHSPAATATSPPGSKVPDAVMNPDKKP</sequence>
<dbReference type="KEGG" id="pna:Pnap_0838"/>
<gene>
    <name evidence="3" type="ordered locus">Pnap_0838</name>
</gene>
<reference evidence="4" key="1">
    <citation type="journal article" date="2009" name="Environ. Microbiol.">
        <title>The genome of Polaromonas naphthalenivorans strain CJ2, isolated from coal tar-contaminated sediment, reveals physiological and metabolic versatility and evolution through extensive horizontal gene transfer.</title>
        <authorList>
            <person name="Yagi J.M."/>
            <person name="Sims D."/>
            <person name="Brettin T."/>
            <person name="Bruce D."/>
            <person name="Madsen E.L."/>
        </authorList>
    </citation>
    <scope>NUCLEOTIDE SEQUENCE [LARGE SCALE GENOMIC DNA]</scope>
    <source>
        <strain evidence="4">CJ2</strain>
    </source>
</reference>
<organism evidence="3 4">
    <name type="scientific">Polaromonas naphthalenivorans (strain CJ2)</name>
    <dbReference type="NCBI Taxonomy" id="365044"/>
    <lineage>
        <taxon>Bacteria</taxon>
        <taxon>Pseudomonadati</taxon>
        <taxon>Pseudomonadota</taxon>
        <taxon>Betaproteobacteria</taxon>
        <taxon>Burkholderiales</taxon>
        <taxon>Comamonadaceae</taxon>
        <taxon>Polaromonas</taxon>
    </lineage>
</organism>
<feature type="chain" id="PRO_5002639052" description="Lipoprotein" evidence="2">
    <location>
        <begin position="20"/>
        <end position="131"/>
    </location>
</feature>
<evidence type="ECO:0000256" key="2">
    <source>
        <dbReference type="SAM" id="SignalP"/>
    </source>
</evidence>
<protein>
    <recommendedName>
        <fullName evidence="5">Lipoprotein</fullName>
    </recommendedName>
</protein>
<keyword evidence="2" id="KW-0732">Signal</keyword>
<keyword evidence="4" id="KW-1185">Reference proteome</keyword>
<name>A1VKH7_POLNA</name>
<dbReference type="PROSITE" id="PS51257">
    <property type="entry name" value="PROKAR_LIPOPROTEIN"/>
    <property type="match status" value="1"/>
</dbReference>
<dbReference type="eggNOG" id="ENOG50332MC">
    <property type="taxonomic scope" value="Bacteria"/>
</dbReference>
<dbReference type="RefSeq" id="WP_011800250.1">
    <property type="nucleotide sequence ID" value="NC_008781.1"/>
</dbReference>
<evidence type="ECO:0008006" key="5">
    <source>
        <dbReference type="Google" id="ProtNLM"/>
    </source>
</evidence>
<feature type="signal peptide" evidence="2">
    <location>
        <begin position="1"/>
        <end position="19"/>
    </location>
</feature>
<feature type="region of interest" description="Disordered" evidence="1">
    <location>
        <begin position="99"/>
        <end position="131"/>
    </location>
</feature>
<evidence type="ECO:0000313" key="3">
    <source>
        <dbReference type="EMBL" id="ABM36155.1"/>
    </source>
</evidence>
<dbReference type="Proteomes" id="UP000000644">
    <property type="component" value="Chromosome"/>
</dbReference>